<evidence type="ECO:0000313" key="11">
    <source>
        <dbReference type="EMBL" id="TXF89945.1"/>
    </source>
</evidence>
<accession>A0A5C7FJB7</accession>
<evidence type="ECO:0000256" key="5">
    <source>
        <dbReference type="ARBA" id="ARBA00023284"/>
    </source>
</evidence>
<dbReference type="Gene3D" id="3.40.30.10">
    <property type="entry name" value="Glutaredoxin"/>
    <property type="match status" value="1"/>
</dbReference>
<keyword evidence="3" id="KW-0249">Electron transport</keyword>
<sequence length="105" mass="11784">MQAITSNKQFNDLVAGGKPFVIDFYADWCGPCQALLPTVEKLAEEYHGEVDIVKVNIDEQRALAEKFGVRSIPSLFFLEGNQIKDSLKGMTSEHELRKRISKLVA</sequence>
<dbReference type="GO" id="GO:0005737">
    <property type="term" value="C:cytoplasm"/>
    <property type="evidence" value="ECO:0007669"/>
    <property type="project" value="TreeGrafter"/>
</dbReference>
<dbReference type="Proteomes" id="UP000321907">
    <property type="component" value="Unassembled WGS sequence"/>
</dbReference>
<dbReference type="AlphaFoldDB" id="A0A5C7FJB7"/>
<dbReference type="OrthoDB" id="9790390at2"/>
<proteinExistence type="inferred from homology"/>
<dbReference type="RefSeq" id="WP_147930265.1">
    <property type="nucleotide sequence ID" value="NZ_VOXD01000010.1"/>
</dbReference>
<comment type="caution">
    <text evidence="11">The sequence shown here is derived from an EMBL/GenBank/DDBJ whole genome shotgun (WGS) entry which is preliminary data.</text>
</comment>
<dbReference type="PANTHER" id="PTHR45663">
    <property type="entry name" value="GEO12009P1"/>
    <property type="match status" value="1"/>
</dbReference>
<dbReference type="InterPro" id="IPR005746">
    <property type="entry name" value="Thioredoxin"/>
</dbReference>
<organism evidence="11 12">
    <name type="scientific">Neolewinella aurantiaca</name>
    <dbReference type="NCBI Taxonomy" id="2602767"/>
    <lineage>
        <taxon>Bacteria</taxon>
        <taxon>Pseudomonadati</taxon>
        <taxon>Bacteroidota</taxon>
        <taxon>Saprospiria</taxon>
        <taxon>Saprospirales</taxon>
        <taxon>Lewinellaceae</taxon>
        <taxon>Neolewinella</taxon>
    </lineage>
</organism>
<feature type="site" description="Contributes to redox potential value" evidence="8">
    <location>
        <position position="30"/>
    </location>
</feature>
<evidence type="ECO:0000256" key="7">
    <source>
        <dbReference type="PIRNR" id="PIRNR000077"/>
    </source>
</evidence>
<keyword evidence="4 9" id="KW-1015">Disulfide bond</keyword>
<dbReference type="SUPFAM" id="SSF52833">
    <property type="entry name" value="Thioredoxin-like"/>
    <property type="match status" value="1"/>
</dbReference>
<name>A0A5C7FJB7_9BACT</name>
<dbReference type="GO" id="GO:0015035">
    <property type="term" value="F:protein-disulfide reductase activity"/>
    <property type="evidence" value="ECO:0007669"/>
    <property type="project" value="UniProtKB-UniRule"/>
</dbReference>
<comment type="similarity">
    <text evidence="1 7">Belongs to the thioredoxin family.</text>
</comment>
<evidence type="ECO:0000256" key="6">
    <source>
        <dbReference type="NCBIfam" id="TIGR01068"/>
    </source>
</evidence>
<evidence type="ECO:0000256" key="4">
    <source>
        <dbReference type="ARBA" id="ARBA00023157"/>
    </source>
</evidence>
<evidence type="ECO:0000256" key="3">
    <source>
        <dbReference type="ARBA" id="ARBA00022982"/>
    </source>
</evidence>
<evidence type="ECO:0000256" key="1">
    <source>
        <dbReference type="ARBA" id="ARBA00008987"/>
    </source>
</evidence>
<dbReference type="PROSITE" id="PS51352">
    <property type="entry name" value="THIOREDOXIN_2"/>
    <property type="match status" value="1"/>
</dbReference>
<dbReference type="InterPro" id="IPR036249">
    <property type="entry name" value="Thioredoxin-like_sf"/>
</dbReference>
<dbReference type="EMBL" id="VOXD01000010">
    <property type="protein sequence ID" value="TXF89945.1"/>
    <property type="molecule type" value="Genomic_DNA"/>
</dbReference>
<dbReference type="PANTHER" id="PTHR45663:SF11">
    <property type="entry name" value="GEO12009P1"/>
    <property type="match status" value="1"/>
</dbReference>
<evidence type="ECO:0000259" key="10">
    <source>
        <dbReference type="PROSITE" id="PS51352"/>
    </source>
</evidence>
<dbReference type="PRINTS" id="PR00421">
    <property type="entry name" value="THIOREDOXIN"/>
</dbReference>
<feature type="active site" description="Nucleophile" evidence="8">
    <location>
        <position position="32"/>
    </location>
</feature>
<feature type="site" description="Deprotonates C-terminal active site Cys" evidence="8">
    <location>
        <position position="23"/>
    </location>
</feature>
<evidence type="ECO:0000256" key="8">
    <source>
        <dbReference type="PIRSR" id="PIRSR000077-1"/>
    </source>
</evidence>
<dbReference type="InterPro" id="IPR017937">
    <property type="entry name" value="Thioredoxin_CS"/>
</dbReference>
<evidence type="ECO:0000313" key="12">
    <source>
        <dbReference type="Proteomes" id="UP000321907"/>
    </source>
</evidence>
<keyword evidence="2" id="KW-0813">Transport</keyword>
<keyword evidence="12" id="KW-1185">Reference proteome</keyword>
<dbReference type="PIRSF" id="PIRSF000077">
    <property type="entry name" value="Thioredoxin"/>
    <property type="match status" value="1"/>
</dbReference>
<dbReference type="Pfam" id="PF00085">
    <property type="entry name" value="Thioredoxin"/>
    <property type="match status" value="1"/>
</dbReference>
<evidence type="ECO:0000256" key="2">
    <source>
        <dbReference type="ARBA" id="ARBA00022448"/>
    </source>
</evidence>
<evidence type="ECO:0000256" key="9">
    <source>
        <dbReference type="PIRSR" id="PIRSR000077-4"/>
    </source>
</evidence>
<dbReference type="InterPro" id="IPR013766">
    <property type="entry name" value="Thioredoxin_domain"/>
</dbReference>
<keyword evidence="5 9" id="KW-0676">Redox-active center</keyword>
<feature type="site" description="Contributes to redox potential value" evidence="8">
    <location>
        <position position="31"/>
    </location>
</feature>
<reference evidence="11 12" key="1">
    <citation type="submission" date="2019-08" db="EMBL/GenBank/DDBJ databases">
        <title>Lewinella sp. strain SSH13 Genome sequencing and assembly.</title>
        <authorList>
            <person name="Kim I."/>
        </authorList>
    </citation>
    <scope>NUCLEOTIDE SEQUENCE [LARGE SCALE GENOMIC DNA]</scope>
    <source>
        <strain evidence="11 12">SSH13</strain>
    </source>
</reference>
<dbReference type="PROSITE" id="PS00194">
    <property type="entry name" value="THIOREDOXIN_1"/>
    <property type="match status" value="1"/>
</dbReference>
<dbReference type="NCBIfam" id="TIGR01068">
    <property type="entry name" value="thioredoxin"/>
    <property type="match status" value="1"/>
</dbReference>
<feature type="disulfide bond" description="Redox-active" evidence="9">
    <location>
        <begin position="29"/>
        <end position="32"/>
    </location>
</feature>
<protein>
    <recommendedName>
        <fullName evidence="6 7">Thioredoxin</fullName>
    </recommendedName>
</protein>
<feature type="domain" description="Thioredoxin" evidence="10">
    <location>
        <begin position="1"/>
        <end position="105"/>
    </location>
</feature>
<dbReference type="CDD" id="cd02947">
    <property type="entry name" value="TRX_family"/>
    <property type="match status" value="1"/>
</dbReference>
<feature type="active site" description="Nucleophile" evidence="8">
    <location>
        <position position="29"/>
    </location>
</feature>
<gene>
    <name evidence="11" type="primary">trxA</name>
    <name evidence="11" type="ORF">FUA23_08280</name>
</gene>